<evidence type="ECO:0000313" key="13">
    <source>
        <dbReference type="EMBL" id="CAD6185525.1"/>
    </source>
</evidence>
<sequence length="443" mass="50222">MDPQRVRSGDGHLVTEDLEDLPLLSPSTAPSPQTARNGQRTTSTSAASSEISSQEGSSTSRDALNGSESNNFLSDYGYDGDVNLRTRIERILEEHGGLERRRRQSTDTEGGTSEELRVIQPLIEYLYLSIPVIILFVLRLWLDGFVDILRIIMLYSFFLYFDIHVQKIGAGGRPNKYVRLSHILGVSLAISFAIPIISQMEGFNVFSALIFDVNYFFSTMSYHEMAYTVYCIILTDCVVKIFTVATKLMIMSLGETIISSARKRRLLQLSEYVSQLYRALCPILLWVRYFMRDRDQQTFYDLPLAMFYLGIKTREIYDFFPILTKSIRQLANKTSYGVVPASYEIVEANCTVCRDLFNSPIKLECGHIFCTLCIETWLDTNSTCPMCRAAIDRKQDNQWKSGSTSRMPRKAYVHNKKLTAAAQARSPGNAFESALAAHRFKAS</sequence>
<evidence type="ECO:0000256" key="6">
    <source>
        <dbReference type="ARBA" id="ARBA00022833"/>
    </source>
</evidence>
<keyword evidence="14" id="KW-1185">Reference proteome</keyword>
<evidence type="ECO:0000256" key="1">
    <source>
        <dbReference type="ARBA" id="ARBA00004141"/>
    </source>
</evidence>
<dbReference type="AlphaFoldDB" id="A0A8S1GPH4"/>
<protein>
    <recommendedName>
        <fullName evidence="12">RING-type domain-containing protein</fullName>
    </recommendedName>
</protein>
<dbReference type="GO" id="GO:1904294">
    <property type="term" value="P:positive regulation of ERAD pathway"/>
    <property type="evidence" value="ECO:0007669"/>
    <property type="project" value="InterPro"/>
</dbReference>
<evidence type="ECO:0000313" key="14">
    <source>
        <dbReference type="Proteomes" id="UP000835052"/>
    </source>
</evidence>
<evidence type="ECO:0000256" key="8">
    <source>
        <dbReference type="ARBA" id="ARBA00023136"/>
    </source>
</evidence>
<dbReference type="Proteomes" id="UP000835052">
    <property type="component" value="Unassembled WGS sequence"/>
</dbReference>
<dbReference type="InterPro" id="IPR044235">
    <property type="entry name" value="RNFT1/2"/>
</dbReference>
<keyword evidence="2 11" id="KW-0812">Transmembrane</keyword>
<name>A0A8S1GPH4_9PELO</name>
<keyword evidence="5" id="KW-0833">Ubl conjugation pathway</keyword>
<keyword evidence="8 11" id="KW-0472">Membrane</keyword>
<keyword evidence="3" id="KW-0479">Metal-binding</keyword>
<dbReference type="InterPro" id="IPR013083">
    <property type="entry name" value="Znf_RING/FYVE/PHD"/>
</dbReference>
<dbReference type="PROSITE" id="PS50089">
    <property type="entry name" value="ZF_RING_2"/>
    <property type="match status" value="1"/>
</dbReference>
<dbReference type="Pfam" id="PF13639">
    <property type="entry name" value="zf-RING_2"/>
    <property type="match status" value="1"/>
</dbReference>
<dbReference type="EMBL" id="CAJGYM010000002">
    <property type="protein sequence ID" value="CAD6185525.1"/>
    <property type="molecule type" value="Genomic_DNA"/>
</dbReference>
<dbReference type="SMART" id="SM00184">
    <property type="entry name" value="RING"/>
    <property type="match status" value="1"/>
</dbReference>
<evidence type="ECO:0000256" key="4">
    <source>
        <dbReference type="ARBA" id="ARBA00022771"/>
    </source>
</evidence>
<keyword evidence="6" id="KW-0862">Zinc</keyword>
<feature type="transmembrane region" description="Helical" evidence="11">
    <location>
        <begin position="177"/>
        <end position="197"/>
    </location>
</feature>
<evidence type="ECO:0000256" key="9">
    <source>
        <dbReference type="PROSITE-ProRule" id="PRU00175"/>
    </source>
</evidence>
<feature type="region of interest" description="Disordered" evidence="10">
    <location>
        <begin position="1"/>
        <end position="68"/>
    </location>
</feature>
<dbReference type="GO" id="GO:0016020">
    <property type="term" value="C:membrane"/>
    <property type="evidence" value="ECO:0007669"/>
    <property type="project" value="UniProtKB-SubCell"/>
</dbReference>
<feature type="compositionally biased region" description="Basic and acidic residues" evidence="10">
    <location>
        <begin position="1"/>
        <end position="15"/>
    </location>
</feature>
<comment type="caution">
    <text evidence="13">The sequence shown here is derived from an EMBL/GenBank/DDBJ whole genome shotgun (WGS) entry which is preliminary data.</text>
</comment>
<feature type="domain" description="RING-type" evidence="12">
    <location>
        <begin position="350"/>
        <end position="388"/>
    </location>
</feature>
<feature type="transmembrane region" description="Helical" evidence="11">
    <location>
        <begin position="148"/>
        <end position="165"/>
    </location>
</feature>
<dbReference type="PANTHER" id="PTHR15860">
    <property type="entry name" value="UNCHARACTERIZED RING FINGER-CONTAINING PROTEIN"/>
    <property type="match status" value="1"/>
</dbReference>
<keyword evidence="4 9" id="KW-0863">Zinc-finger</keyword>
<proteinExistence type="predicted"/>
<feature type="compositionally biased region" description="Low complexity" evidence="10">
    <location>
        <begin position="21"/>
        <end position="61"/>
    </location>
</feature>
<keyword evidence="7 11" id="KW-1133">Transmembrane helix</keyword>
<evidence type="ECO:0000256" key="7">
    <source>
        <dbReference type="ARBA" id="ARBA00022989"/>
    </source>
</evidence>
<evidence type="ECO:0000259" key="12">
    <source>
        <dbReference type="PROSITE" id="PS50089"/>
    </source>
</evidence>
<dbReference type="SUPFAM" id="SSF57850">
    <property type="entry name" value="RING/U-box"/>
    <property type="match status" value="1"/>
</dbReference>
<dbReference type="InterPro" id="IPR001841">
    <property type="entry name" value="Znf_RING"/>
</dbReference>
<reference evidence="13" key="1">
    <citation type="submission" date="2020-10" db="EMBL/GenBank/DDBJ databases">
        <authorList>
            <person name="Kikuchi T."/>
        </authorList>
    </citation>
    <scope>NUCLEOTIDE SEQUENCE</scope>
    <source>
        <strain evidence="13">NKZ352</strain>
    </source>
</reference>
<evidence type="ECO:0000256" key="11">
    <source>
        <dbReference type="SAM" id="Phobius"/>
    </source>
</evidence>
<gene>
    <name evidence="13" type="ORF">CAUJ_LOCUS1444</name>
</gene>
<evidence type="ECO:0000256" key="3">
    <source>
        <dbReference type="ARBA" id="ARBA00022723"/>
    </source>
</evidence>
<evidence type="ECO:0000256" key="2">
    <source>
        <dbReference type="ARBA" id="ARBA00022692"/>
    </source>
</evidence>
<feature type="transmembrane region" description="Helical" evidence="11">
    <location>
        <begin position="125"/>
        <end position="142"/>
    </location>
</feature>
<dbReference type="Gene3D" id="3.30.40.10">
    <property type="entry name" value="Zinc/RING finger domain, C3HC4 (zinc finger)"/>
    <property type="match status" value="1"/>
</dbReference>
<dbReference type="GO" id="GO:0061630">
    <property type="term" value="F:ubiquitin protein ligase activity"/>
    <property type="evidence" value="ECO:0007669"/>
    <property type="project" value="InterPro"/>
</dbReference>
<organism evidence="13 14">
    <name type="scientific">Caenorhabditis auriculariae</name>
    <dbReference type="NCBI Taxonomy" id="2777116"/>
    <lineage>
        <taxon>Eukaryota</taxon>
        <taxon>Metazoa</taxon>
        <taxon>Ecdysozoa</taxon>
        <taxon>Nematoda</taxon>
        <taxon>Chromadorea</taxon>
        <taxon>Rhabditida</taxon>
        <taxon>Rhabditina</taxon>
        <taxon>Rhabditomorpha</taxon>
        <taxon>Rhabditoidea</taxon>
        <taxon>Rhabditidae</taxon>
        <taxon>Peloderinae</taxon>
        <taxon>Caenorhabditis</taxon>
    </lineage>
</organism>
<feature type="transmembrane region" description="Helical" evidence="11">
    <location>
        <begin position="229"/>
        <end position="252"/>
    </location>
</feature>
<dbReference type="InterPro" id="IPR017907">
    <property type="entry name" value="Znf_RING_CS"/>
</dbReference>
<dbReference type="GO" id="GO:0008270">
    <property type="term" value="F:zinc ion binding"/>
    <property type="evidence" value="ECO:0007669"/>
    <property type="project" value="UniProtKB-KW"/>
</dbReference>
<dbReference type="OrthoDB" id="9049620at2759"/>
<accession>A0A8S1GPH4</accession>
<evidence type="ECO:0000256" key="10">
    <source>
        <dbReference type="SAM" id="MobiDB-lite"/>
    </source>
</evidence>
<comment type="subcellular location">
    <subcellularLocation>
        <location evidence="1">Membrane</location>
        <topology evidence="1">Multi-pass membrane protein</topology>
    </subcellularLocation>
</comment>
<evidence type="ECO:0000256" key="5">
    <source>
        <dbReference type="ARBA" id="ARBA00022786"/>
    </source>
</evidence>
<dbReference type="PROSITE" id="PS00518">
    <property type="entry name" value="ZF_RING_1"/>
    <property type="match status" value="1"/>
</dbReference>
<dbReference type="PANTHER" id="PTHR15860:SF0">
    <property type="entry name" value="LP20373P"/>
    <property type="match status" value="1"/>
</dbReference>